<dbReference type="CDD" id="cd17323">
    <property type="entry name" value="MFS_Tpo1_MDR_like"/>
    <property type="match status" value="1"/>
</dbReference>
<reference evidence="8" key="1">
    <citation type="submission" date="2022-11" db="EMBL/GenBank/DDBJ databases">
        <authorList>
            <person name="Petersen C."/>
        </authorList>
    </citation>
    <scope>NUCLEOTIDE SEQUENCE</scope>
    <source>
        <strain evidence="8">IBT 30761</strain>
    </source>
</reference>
<feature type="transmembrane region" description="Helical" evidence="6">
    <location>
        <begin position="142"/>
        <end position="162"/>
    </location>
</feature>
<dbReference type="InterPro" id="IPR011701">
    <property type="entry name" value="MFS"/>
</dbReference>
<dbReference type="InterPro" id="IPR036259">
    <property type="entry name" value="MFS_trans_sf"/>
</dbReference>
<accession>A0A9W9K1S1</accession>
<dbReference type="RefSeq" id="XP_056470919.1">
    <property type="nucleotide sequence ID" value="XM_056620113.1"/>
</dbReference>
<feature type="transmembrane region" description="Helical" evidence="6">
    <location>
        <begin position="262"/>
        <end position="282"/>
    </location>
</feature>
<dbReference type="PANTHER" id="PTHR23502">
    <property type="entry name" value="MAJOR FACILITATOR SUPERFAMILY"/>
    <property type="match status" value="1"/>
</dbReference>
<feature type="transmembrane region" description="Helical" evidence="6">
    <location>
        <begin position="372"/>
        <end position="396"/>
    </location>
</feature>
<feature type="transmembrane region" description="Helical" evidence="6">
    <location>
        <begin position="476"/>
        <end position="499"/>
    </location>
</feature>
<feature type="transmembrane region" description="Helical" evidence="6">
    <location>
        <begin position="174"/>
        <end position="192"/>
    </location>
</feature>
<dbReference type="FunFam" id="1.20.1250.20:FF:000011">
    <property type="entry name" value="MFS multidrug transporter, putative"/>
    <property type="match status" value="1"/>
</dbReference>
<proteinExistence type="predicted"/>
<reference evidence="8" key="2">
    <citation type="journal article" date="2023" name="IMA Fungus">
        <title>Comparative genomic study of the Penicillium genus elucidates a diverse pangenome and 15 lateral gene transfer events.</title>
        <authorList>
            <person name="Petersen C."/>
            <person name="Sorensen T."/>
            <person name="Nielsen M.R."/>
            <person name="Sondergaard T.E."/>
            <person name="Sorensen J.L."/>
            <person name="Fitzpatrick D.A."/>
            <person name="Frisvad J.C."/>
            <person name="Nielsen K.L."/>
        </authorList>
    </citation>
    <scope>NUCLEOTIDE SEQUENCE</scope>
    <source>
        <strain evidence="8">IBT 30761</strain>
    </source>
</reference>
<evidence type="ECO:0000256" key="2">
    <source>
        <dbReference type="ARBA" id="ARBA00022692"/>
    </source>
</evidence>
<keyword evidence="2 6" id="KW-0812">Transmembrane</keyword>
<dbReference type="GO" id="GO:0005886">
    <property type="term" value="C:plasma membrane"/>
    <property type="evidence" value="ECO:0007669"/>
    <property type="project" value="TreeGrafter"/>
</dbReference>
<feature type="transmembrane region" description="Helical" evidence="6">
    <location>
        <begin position="338"/>
        <end position="360"/>
    </location>
</feature>
<dbReference type="Pfam" id="PF07690">
    <property type="entry name" value="MFS_1"/>
    <property type="match status" value="1"/>
</dbReference>
<organism evidence="8 9">
    <name type="scientific">Penicillium argentinense</name>
    <dbReference type="NCBI Taxonomy" id="1131581"/>
    <lineage>
        <taxon>Eukaryota</taxon>
        <taxon>Fungi</taxon>
        <taxon>Dikarya</taxon>
        <taxon>Ascomycota</taxon>
        <taxon>Pezizomycotina</taxon>
        <taxon>Eurotiomycetes</taxon>
        <taxon>Eurotiomycetidae</taxon>
        <taxon>Eurotiales</taxon>
        <taxon>Aspergillaceae</taxon>
        <taxon>Penicillium</taxon>
    </lineage>
</organism>
<dbReference type="EMBL" id="JAPQKI010000009">
    <property type="protein sequence ID" value="KAJ5088937.1"/>
    <property type="molecule type" value="Genomic_DNA"/>
</dbReference>
<evidence type="ECO:0000256" key="6">
    <source>
        <dbReference type="SAM" id="Phobius"/>
    </source>
</evidence>
<dbReference type="PROSITE" id="PS50850">
    <property type="entry name" value="MFS"/>
    <property type="match status" value="1"/>
</dbReference>
<keyword evidence="4 6" id="KW-0472">Membrane</keyword>
<feature type="transmembrane region" description="Helical" evidence="6">
    <location>
        <begin position="106"/>
        <end position="130"/>
    </location>
</feature>
<feature type="transmembrane region" description="Helical" evidence="6">
    <location>
        <begin position="204"/>
        <end position="223"/>
    </location>
</feature>
<sequence length="558" mass="61112">MPDPVTDLTDYRSHADFNNDALSEESDDTIDHQDELELTRINTYRLQQKVTVGSTRGPYPRETWLAMGAGKEYPPLLPDPEAYVVEFDGANDPLHPYNWSLLKRTLIVTILCYGTFAGSFASAVFSAAIPGFAREFDTSQEVGSLGVTLYILGFAAGPTIWAPGSELIGRRVPLCIGLFGCGIFTVACAVAKDIQTIMICRFFAGLFAACPISIVPAIFADLFDNAKRGIVMSIFCMAVFIGPFSAPFVGGFIALSPLGWRWTMYISAVMVLLGFVLVLAFLDETYAPVILVRKAGALRRQTRNWGIHARQDEVEVDFMELARNNFTRPVVMLITEPILLLMSLYISFAYGLIYALLGAYPVIFQETYQMNMGLGGLAFIGLILGELLGGILMLCLQGSYVRKLSANNDEPIPEWRLPPAIIGAVAFAIGMFWLGWTGYSTEVHWIVPVTSGVFTGAGIFLIFLQCFNYIVDCYPTMAASTIAANTILRSAIGCVFPLFSRQMMEGLGVQWGGTLLGCIAAAMVPIPVIFKVYGSWLRSKSRLSSVSASGIGRKHYEV</sequence>
<feature type="region of interest" description="Disordered" evidence="5">
    <location>
        <begin position="1"/>
        <end position="30"/>
    </location>
</feature>
<dbReference type="Proteomes" id="UP001149074">
    <property type="component" value="Unassembled WGS sequence"/>
</dbReference>
<comment type="caution">
    <text evidence="8">The sequence shown here is derived from an EMBL/GenBank/DDBJ whole genome shotgun (WGS) entry which is preliminary data.</text>
</comment>
<evidence type="ECO:0000313" key="8">
    <source>
        <dbReference type="EMBL" id="KAJ5088937.1"/>
    </source>
</evidence>
<dbReference type="OrthoDB" id="9986881at2759"/>
<protein>
    <recommendedName>
        <fullName evidence="7">Major facilitator superfamily (MFS) profile domain-containing protein</fullName>
    </recommendedName>
</protein>
<dbReference type="GO" id="GO:0022857">
    <property type="term" value="F:transmembrane transporter activity"/>
    <property type="evidence" value="ECO:0007669"/>
    <property type="project" value="InterPro"/>
</dbReference>
<evidence type="ECO:0000256" key="1">
    <source>
        <dbReference type="ARBA" id="ARBA00004141"/>
    </source>
</evidence>
<evidence type="ECO:0000259" key="7">
    <source>
        <dbReference type="PROSITE" id="PS50850"/>
    </source>
</evidence>
<feature type="domain" description="Major facilitator superfamily (MFS) profile" evidence="7">
    <location>
        <begin position="107"/>
        <end position="542"/>
    </location>
</feature>
<feature type="transmembrane region" description="Helical" evidence="6">
    <location>
        <begin position="511"/>
        <end position="533"/>
    </location>
</feature>
<evidence type="ECO:0000256" key="4">
    <source>
        <dbReference type="ARBA" id="ARBA00023136"/>
    </source>
</evidence>
<evidence type="ECO:0000256" key="3">
    <source>
        <dbReference type="ARBA" id="ARBA00022989"/>
    </source>
</evidence>
<dbReference type="PANTHER" id="PTHR23502:SF138">
    <property type="entry name" value="MAJOR FACILITATOR SUPERFAMILY (MFS) PROFILE DOMAIN-CONTAINING PROTEIN-RELATED"/>
    <property type="match status" value="1"/>
</dbReference>
<name>A0A9W9K1S1_9EURO</name>
<dbReference type="AlphaFoldDB" id="A0A9W9K1S1"/>
<evidence type="ECO:0000313" key="9">
    <source>
        <dbReference type="Proteomes" id="UP001149074"/>
    </source>
</evidence>
<feature type="transmembrane region" description="Helical" evidence="6">
    <location>
        <begin position="230"/>
        <end position="256"/>
    </location>
</feature>
<dbReference type="InterPro" id="IPR020846">
    <property type="entry name" value="MFS_dom"/>
</dbReference>
<keyword evidence="9" id="KW-1185">Reference proteome</keyword>
<evidence type="ECO:0000256" key="5">
    <source>
        <dbReference type="SAM" id="MobiDB-lite"/>
    </source>
</evidence>
<keyword evidence="3 6" id="KW-1133">Transmembrane helix</keyword>
<gene>
    <name evidence="8" type="ORF">N7532_007621</name>
</gene>
<dbReference type="Gene3D" id="1.20.1250.20">
    <property type="entry name" value="MFS general substrate transporter like domains"/>
    <property type="match status" value="1"/>
</dbReference>
<feature type="transmembrane region" description="Helical" evidence="6">
    <location>
        <begin position="445"/>
        <end position="464"/>
    </location>
</feature>
<feature type="transmembrane region" description="Helical" evidence="6">
    <location>
        <begin position="417"/>
        <end position="439"/>
    </location>
</feature>
<dbReference type="GeneID" id="81359092"/>
<comment type="subcellular location">
    <subcellularLocation>
        <location evidence="1">Membrane</location>
        <topology evidence="1">Multi-pass membrane protein</topology>
    </subcellularLocation>
</comment>
<dbReference type="SUPFAM" id="SSF103473">
    <property type="entry name" value="MFS general substrate transporter"/>
    <property type="match status" value="1"/>
</dbReference>